<accession>C0CIN2</accession>
<dbReference type="PROSITE" id="PS51077">
    <property type="entry name" value="HTH_ICLR"/>
    <property type="match status" value="1"/>
</dbReference>
<keyword evidence="2" id="KW-0238">DNA-binding</keyword>
<dbReference type="SMART" id="SM00418">
    <property type="entry name" value="HTH_ARSR"/>
    <property type="match status" value="1"/>
</dbReference>
<name>C0CIN2_BLAHS</name>
<dbReference type="PANTHER" id="PTHR30136:SF24">
    <property type="entry name" value="HTH-TYPE TRANSCRIPTIONAL REPRESSOR ALLR"/>
    <property type="match status" value="1"/>
</dbReference>
<keyword evidence="1" id="KW-0805">Transcription regulation</keyword>
<dbReference type="PATRIC" id="fig|476272.21.peg.3701"/>
<dbReference type="Pfam" id="PF09339">
    <property type="entry name" value="HTH_IclR"/>
    <property type="match status" value="1"/>
</dbReference>
<protein>
    <recommendedName>
        <fullName evidence="5">Glycerol operon regulatory protein</fullName>
    </recommendedName>
</protein>
<dbReference type="InterPro" id="IPR036388">
    <property type="entry name" value="WH-like_DNA-bd_sf"/>
</dbReference>
<dbReference type="SUPFAM" id="SSF46785">
    <property type="entry name" value="Winged helix' DNA-binding domain"/>
    <property type="match status" value="1"/>
</dbReference>
<dbReference type="InterPro" id="IPR029016">
    <property type="entry name" value="GAF-like_dom_sf"/>
</dbReference>
<dbReference type="InterPro" id="IPR050707">
    <property type="entry name" value="HTH_MetabolicPath_Reg"/>
</dbReference>
<evidence type="ECO:0000256" key="2">
    <source>
        <dbReference type="ARBA" id="ARBA00023125"/>
    </source>
</evidence>
<feature type="domain" description="HTH iclR-type" evidence="6">
    <location>
        <begin position="16"/>
        <end position="77"/>
    </location>
</feature>
<dbReference type="Pfam" id="PF01614">
    <property type="entry name" value="IclR_C"/>
    <property type="match status" value="1"/>
</dbReference>
<dbReference type="GO" id="GO:0045892">
    <property type="term" value="P:negative regulation of DNA-templated transcription"/>
    <property type="evidence" value="ECO:0007669"/>
    <property type="project" value="TreeGrafter"/>
</dbReference>
<dbReference type="InterPro" id="IPR011991">
    <property type="entry name" value="ArsR-like_HTH"/>
</dbReference>
<organism evidence="8 9">
    <name type="scientific">Blautia hydrogenotrophica (strain DSM 10507 / JCM 14656 / S5a33)</name>
    <name type="common">Ruminococcus hydrogenotrophicus</name>
    <dbReference type="NCBI Taxonomy" id="476272"/>
    <lineage>
        <taxon>Bacteria</taxon>
        <taxon>Bacillati</taxon>
        <taxon>Bacillota</taxon>
        <taxon>Clostridia</taxon>
        <taxon>Lachnospirales</taxon>
        <taxon>Lachnospiraceae</taxon>
        <taxon>Blautia</taxon>
    </lineage>
</organism>
<keyword evidence="9" id="KW-1185">Reference proteome</keyword>
<evidence type="ECO:0000256" key="4">
    <source>
        <dbReference type="ARBA" id="ARBA00058938"/>
    </source>
</evidence>
<dbReference type="InterPro" id="IPR014757">
    <property type="entry name" value="Tscrpt_reg_IclR_C"/>
</dbReference>
<evidence type="ECO:0000256" key="3">
    <source>
        <dbReference type="ARBA" id="ARBA00023163"/>
    </source>
</evidence>
<evidence type="ECO:0000313" key="9">
    <source>
        <dbReference type="Proteomes" id="UP000003100"/>
    </source>
</evidence>
<keyword evidence="3" id="KW-0804">Transcription</keyword>
<evidence type="ECO:0000259" key="7">
    <source>
        <dbReference type="PROSITE" id="PS51078"/>
    </source>
</evidence>
<reference evidence="8 9" key="1">
    <citation type="submission" date="2009-01" db="EMBL/GenBank/DDBJ databases">
        <authorList>
            <person name="Fulton L."/>
            <person name="Clifton S."/>
            <person name="Fulton B."/>
            <person name="Xu J."/>
            <person name="Minx P."/>
            <person name="Pepin K.H."/>
            <person name="Johnson M."/>
            <person name="Bhonagiri V."/>
            <person name="Nash W.E."/>
            <person name="Mardis E.R."/>
            <person name="Wilson R.K."/>
        </authorList>
    </citation>
    <scope>NUCLEOTIDE SEQUENCE [LARGE SCALE GENOMIC DNA]</scope>
    <source>
        <strain evidence="9">DSM 10507 / JCM 14656 / S5a33</strain>
    </source>
</reference>
<dbReference type="Gene3D" id="3.30.450.40">
    <property type="match status" value="1"/>
</dbReference>
<dbReference type="InterPro" id="IPR036390">
    <property type="entry name" value="WH_DNA-bd_sf"/>
</dbReference>
<gene>
    <name evidence="8" type="ORF">RUMHYD_00696</name>
</gene>
<sequence length="262" mass="29391">MQNTIIGERYMSTPTVQSIDRAFEILEALGNKPEGMLVKELSAQLGLNKSTVSRILATLAEHGYVEKNKNNYYRIGMRMVDLCSLYLNNLQLKTEALPFLEELRAQTGMIVHLGTMDEGEVVYLEKISSFSNIRMYSQIGKRAYMHATGLGKAMLSGLSEKEVESIVHRRGLPAITEKTCTGYSELLQDLYVTKQRGYSIDDEENEIGVRCVAAPIFDYRGNMIAAVSAAGFLDMFPKEKIEKIGECVKKCAKKISRSMGYR</sequence>
<dbReference type="FunFam" id="1.10.10.10:FF:000056">
    <property type="entry name" value="IclR family transcriptional regulator"/>
    <property type="match status" value="1"/>
</dbReference>
<proteinExistence type="predicted"/>
<dbReference type="Gene3D" id="1.10.10.10">
    <property type="entry name" value="Winged helix-like DNA-binding domain superfamily/Winged helix DNA-binding domain"/>
    <property type="match status" value="1"/>
</dbReference>
<comment type="function">
    <text evidence="4">May be an activator protein for the gylABX operon.</text>
</comment>
<dbReference type="InterPro" id="IPR005471">
    <property type="entry name" value="Tscrpt_reg_IclR_N"/>
</dbReference>
<dbReference type="eggNOG" id="COG1414">
    <property type="taxonomic scope" value="Bacteria"/>
</dbReference>
<dbReference type="InterPro" id="IPR001845">
    <property type="entry name" value="HTH_ArsR_DNA-bd_dom"/>
</dbReference>
<dbReference type="Proteomes" id="UP000003100">
    <property type="component" value="Unassembled WGS sequence"/>
</dbReference>
<dbReference type="SMART" id="SM00346">
    <property type="entry name" value="HTH_ICLR"/>
    <property type="match status" value="1"/>
</dbReference>
<dbReference type="GO" id="GO:0003700">
    <property type="term" value="F:DNA-binding transcription factor activity"/>
    <property type="evidence" value="ECO:0007669"/>
    <property type="project" value="InterPro"/>
</dbReference>
<dbReference type="CDD" id="cd00090">
    <property type="entry name" value="HTH_ARSR"/>
    <property type="match status" value="1"/>
</dbReference>
<evidence type="ECO:0000259" key="6">
    <source>
        <dbReference type="PROSITE" id="PS51077"/>
    </source>
</evidence>
<dbReference type="SUPFAM" id="SSF55781">
    <property type="entry name" value="GAF domain-like"/>
    <property type="match status" value="1"/>
</dbReference>
<dbReference type="PANTHER" id="PTHR30136">
    <property type="entry name" value="HELIX-TURN-HELIX TRANSCRIPTIONAL REGULATOR, ICLR FAMILY"/>
    <property type="match status" value="1"/>
</dbReference>
<dbReference type="HOGENOM" id="CLU_062618_5_5_9"/>
<dbReference type="AlphaFoldDB" id="C0CIN2"/>
<dbReference type="GO" id="GO:0003677">
    <property type="term" value="F:DNA binding"/>
    <property type="evidence" value="ECO:0007669"/>
    <property type="project" value="UniProtKB-KW"/>
</dbReference>
<dbReference type="PROSITE" id="PS51078">
    <property type="entry name" value="ICLR_ED"/>
    <property type="match status" value="1"/>
</dbReference>
<feature type="domain" description="IclR-ED" evidence="7">
    <location>
        <begin position="78"/>
        <end position="261"/>
    </location>
</feature>
<evidence type="ECO:0000256" key="5">
    <source>
        <dbReference type="ARBA" id="ARBA00070406"/>
    </source>
</evidence>
<reference evidence="8 9" key="2">
    <citation type="submission" date="2009-02" db="EMBL/GenBank/DDBJ databases">
        <title>Draft genome sequence of Blautia hydrogenotrophica DSM 10507 (Ruminococcus hydrogenotrophicus DSM 10507).</title>
        <authorList>
            <person name="Sudarsanam P."/>
            <person name="Ley R."/>
            <person name="Guruge J."/>
            <person name="Turnbaugh P.J."/>
            <person name="Mahowald M."/>
            <person name="Liep D."/>
            <person name="Gordon J."/>
        </authorList>
    </citation>
    <scope>NUCLEOTIDE SEQUENCE [LARGE SCALE GENOMIC DNA]</scope>
    <source>
        <strain evidence="9">DSM 10507 / JCM 14656 / S5a33</strain>
    </source>
</reference>
<dbReference type="EMBL" id="ACBZ01000025">
    <property type="protein sequence ID" value="EEG50373.1"/>
    <property type="molecule type" value="Genomic_DNA"/>
</dbReference>
<evidence type="ECO:0000313" key="8">
    <source>
        <dbReference type="EMBL" id="EEG50373.1"/>
    </source>
</evidence>
<evidence type="ECO:0000256" key="1">
    <source>
        <dbReference type="ARBA" id="ARBA00023015"/>
    </source>
</evidence>